<dbReference type="SUPFAM" id="SSF46785">
    <property type="entry name" value="Winged helix' DNA-binding domain"/>
    <property type="match status" value="1"/>
</dbReference>
<dbReference type="Proteomes" id="UP001055153">
    <property type="component" value="Unassembled WGS sequence"/>
</dbReference>
<comment type="caution">
    <text evidence="5">The sequence shown here is derived from an EMBL/GenBank/DDBJ whole genome shotgun (WGS) entry which is preliminary data.</text>
</comment>
<evidence type="ECO:0000313" key="6">
    <source>
        <dbReference type="Proteomes" id="UP001055153"/>
    </source>
</evidence>
<dbReference type="InterPro" id="IPR000485">
    <property type="entry name" value="AsnC-type_HTH_dom"/>
</dbReference>
<dbReference type="Pfam" id="PF01037">
    <property type="entry name" value="AsnC_trans_reg"/>
    <property type="match status" value="1"/>
</dbReference>
<dbReference type="InterPro" id="IPR036390">
    <property type="entry name" value="WH_DNA-bd_sf"/>
</dbReference>
<keyword evidence="1" id="KW-0805">Transcription regulation</keyword>
<evidence type="ECO:0000256" key="3">
    <source>
        <dbReference type="ARBA" id="ARBA00023163"/>
    </source>
</evidence>
<dbReference type="SMART" id="SM00344">
    <property type="entry name" value="HTH_ASNC"/>
    <property type="match status" value="1"/>
</dbReference>
<dbReference type="PROSITE" id="PS50956">
    <property type="entry name" value="HTH_ASNC_2"/>
    <property type="match status" value="1"/>
</dbReference>
<sequence>MLDKADRRVLQRLQAEGRITNQDLAEATGLSASACWRRVKALEESGVVRGYAALVDREKAGFATAAILHVSLERHDSRFVEEFERRVRERPEILDCFATTGDADYHLRVVVADVAAYNALLDGFLFRLPGIRQVRTNVVLKEIKSGVALPL</sequence>
<keyword evidence="2" id="KW-0238">DNA-binding</keyword>
<dbReference type="InterPro" id="IPR019888">
    <property type="entry name" value="Tscrpt_reg_AsnC-like"/>
</dbReference>
<evidence type="ECO:0000256" key="2">
    <source>
        <dbReference type="ARBA" id="ARBA00023125"/>
    </source>
</evidence>
<dbReference type="Gene3D" id="3.30.70.920">
    <property type="match status" value="1"/>
</dbReference>
<dbReference type="CDD" id="cd00090">
    <property type="entry name" value="HTH_ARSR"/>
    <property type="match status" value="1"/>
</dbReference>
<accession>A0ABQ4S9T2</accession>
<dbReference type="PROSITE" id="PS00519">
    <property type="entry name" value="HTH_ASNC_1"/>
    <property type="match status" value="1"/>
</dbReference>
<proteinExistence type="predicted"/>
<evidence type="ECO:0000256" key="1">
    <source>
        <dbReference type="ARBA" id="ARBA00023015"/>
    </source>
</evidence>
<evidence type="ECO:0000313" key="5">
    <source>
        <dbReference type="EMBL" id="GJD99866.1"/>
    </source>
</evidence>
<reference evidence="5" key="2">
    <citation type="submission" date="2021-08" db="EMBL/GenBank/DDBJ databases">
        <authorList>
            <person name="Tani A."/>
            <person name="Ola A."/>
            <person name="Ogura Y."/>
            <person name="Katsura K."/>
            <person name="Hayashi T."/>
        </authorList>
    </citation>
    <scope>NUCLEOTIDE SEQUENCE</scope>
    <source>
        <strain evidence="5">DSM 17168</strain>
    </source>
</reference>
<evidence type="ECO:0000259" key="4">
    <source>
        <dbReference type="PROSITE" id="PS50956"/>
    </source>
</evidence>
<dbReference type="InterPro" id="IPR036388">
    <property type="entry name" value="WH-like_DNA-bd_sf"/>
</dbReference>
<reference evidence="5" key="1">
    <citation type="journal article" date="2021" name="Front. Microbiol.">
        <title>Comprehensive Comparative Genomics and Phenotyping of Methylobacterium Species.</title>
        <authorList>
            <person name="Alessa O."/>
            <person name="Ogura Y."/>
            <person name="Fujitani Y."/>
            <person name="Takami H."/>
            <person name="Hayashi T."/>
            <person name="Sahin N."/>
            <person name="Tani A."/>
        </authorList>
    </citation>
    <scope>NUCLEOTIDE SEQUENCE</scope>
    <source>
        <strain evidence="5">DSM 17168</strain>
    </source>
</reference>
<dbReference type="InterPro" id="IPR011008">
    <property type="entry name" value="Dimeric_a/b-barrel"/>
</dbReference>
<dbReference type="SUPFAM" id="SSF54909">
    <property type="entry name" value="Dimeric alpha+beta barrel"/>
    <property type="match status" value="1"/>
</dbReference>
<dbReference type="InterPro" id="IPR019885">
    <property type="entry name" value="Tscrpt_reg_HTH_AsnC-type_CS"/>
</dbReference>
<dbReference type="Gene3D" id="1.10.10.10">
    <property type="entry name" value="Winged helix-like DNA-binding domain superfamily/Winged helix DNA-binding domain"/>
    <property type="match status" value="1"/>
</dbReference>
<dbReference type="InterPro" id="IPR011991">
    <property type="entry name" value="ArsR-like_HTH"/>
</dbReference>
<dbReference type="PANTHER" id="PTHR30154">
    <property type="entry name" value="LEUCINE-RESPONSIVE REGULATORY PROTEIN"/>
    <property type="match status" value="1"/>
</dbReference>
<dbReference type="EMBL" id="BPQQ01000018">
    <property type="protein sequence ID" value="GJD99866.1"/>
    <property type="molecule type" value="Genomic_DNA"/>
</dbReference>
<protein>
    <submittedName>
        <fullName evidence="5">Leucine-responsive regulatory protein</fullName>
    </submittedName>
</protein>
<keyword evidence="6" id="KW-1185">Reference proteome</keyword>
<name>A0ABQ4S9T2_9HYPH</name>
<gene>
    <name evidence="5" type="primary">lrp_4</name>
    <name evidence="5" type="ORF">GMJLKIPL_1784</name>
</gene>
<dbReference type="Pfam" id="PF13412">
    <property type="entry name" value="HTH_24"/>
    <property type="match status" value="1"/>
</dbReference>
<dbReference type="PRINTS" id="PR00033">
    <property type="entry name" value="HTHASNC"/>
</dbReference>
<organism evidence="5 6">
    <name type="scientific">Methylobacterium isbiliense</name>
    <dbReference type="NCBI Taxonomy" id="315478"/>
    <lineage>
        <taxon>Bacteria</taxon>
        <taxon>Pseudomonadati</taxon>
        <taxon>Pseudomonadota</taxon>
        <taxon>Alphaproteobacteria</taxon>
        <taxon>Hyphomicrobiales</taxon>
        <taxon>Methylobacteriaceae</taxon>
        <taxon>Methylobacterium</taxon>
    </lineage>
</organism>
<dbReference type="RefSeq" id="WP_238234745.1">
    <property type="nucleotide sequence ID" value="NZ_BPQQ01000018.1"/>
</dbReference>
<feature type="domain" description="HTH asnC-type" evidence="4">
    <location>
        <begin position="2"/>
        <end position="63"/>
    </location>
</feature>
<dbReference type="InterPro" id="IPR019887">
    <property type="entry name" value="Tscrpt_reg_AsnC/Lrp_C"/>
</dbReference>
<dbReference type="PANTHER" id="PTHR30154:SF34">
    <property type="entry name" value="TRANSCRIPTIONAL REGULATOR AZLB"/>
    <property type="match status" value="1"/>
</dbReference>
<keyword evidence="3" id="KW-0804">Transcription</keyword>